<sequence>MNGTAPDVDAMVDRLESYVRHETPTGDAARLDAFGEVLLARHRELGATVRRVAAPGGDHLVMEHPGRGAKAGAAPVLFLGHHDTVWPVGQLDGPMPWRVADGVAHGPGAYDMKGGLVVMEAALELARDAGEAGGTGRPPVRVVVVADEEVGSPTASALVAEAARDAVAVLGFESPHPDGSLKSGRRGSTRLRLAVEGVEAHAALDPGAGISAVDELVDQLILVRSIVRHAPGDVLCNVGTIAGGGRTNVVPAAAHADIGLRFADAESERVVLDGLTSLRPIRSGAAVTAEVMSRRPTWAPGEASAALLGTVRRAAATLDLRIGGAPAAGGADTNTTGSLGVPTLDGFGPRGAGAHAVHEQVVVASLEERARLVAAVLAEI</sequence>
<dbReference type="PANTHER" id="PTHR43808">
    <property type="entry name" value="ACETYLORNITHINE DEACETYLASE"/>
    <property type="match status" value="1"/>
</dbReference>
<dbReference type="GO" id="GO:0016787">
    <property type="term" value="F:hydrolase activity"/>
    <property type="evidence" value="ECO:0007669"/>
    <property type="project" value="UniProtKB-KW"/>
</dbReference>
<keyword evidence="8" id="KW-1185">Reference proteome</keyword>
<dbReference type="PANTHER" id="PTHR43808:SF9">
    <property type="entry name" value="BLL0789 PROTEIN"/>
    <property type="match status" value="1"/>
</dbReference>
<keyword evidence="2" id="KW-0479">Metal-binding</keyword>
<proteinExistence type="predicted"/>
<dbReference type="InterPro" id="IPR036264">
    <property type="entry name" value="Bact_exopeptidase_dim_dom"/>
</dbReference>
<evidence type="ECO:0000256" key="5">
    <source>
        <dbReference type="PIRSR" id="PIRSR037238-1"/>
    </source>
</evidence>
<name>A0A418KWU3_9ACTN</name>
<dbReference type="Proteomes" id="UP000284057">
    <property type="component" value="Unassembled WGS sequence"/>
</dbReference>
<dbReference type="Gene3D" id="3.40.630.10">
    <property type="entry name" value="Zn peptidases"/>
    <property type="match status" value="1"/>
</dbReference>
<evidence type="ECO:0000256" key="1">
    <source>
        <dbReference type="ARBA" id="ARBA00001947"/>
    </source>
</evidence>
<dbReference type="InterPro" id="IPR001261">
    <property type="entry name" value="ArgE/DapE_CS"/>
</dbReference>
<organism evidence="7 8">
    <name type="scientific">Jiangella rhizosphaerae</name>
    <dbReference type="NCBI Taxonomy" id="2293569"/>
    <lineage>
        <taxon>Bacteria</taxon>
        <taxon>Bacillati</taxon>
        <taxon>Actinomycetota</taxon>
        <taxon>Actinomycetes</taxon>
        <taxon>Jiangellales</taxon>
        <taxon>Jiangellaceae</taxon>
        <taxon>Jiangella</taxon>
    </lineage>
</organism>
<feature type="active site" evidence="5">
    <location>
        <position position="83"/>
    </location>
</feature>
<dbReference type="SUPFAM" id="SSF55031">
    <property type="entry name" value="Bacterial exopeptidase dimerisation domain"/>
    <property type="match status" value="1"/>
</dbReference>
<feature type="domain" description="Peptidase M20 dimerisation" evidence="6">
    <location>
        <begin position="184"/>
        <end position="272"/>
    </location>
</feature>
<comment type="caution">
    <text evidence="7">The sequence shown here is derived from an EMBL/GenBank/DDBJ whole genome shotgun (WGS) entry which is preliminary data.</text>
</comment>
<dbReference type="EMBL" id="QUAL01000020">
    <property type="protein sequence ID" value="RIQ35758.1"/>
    <property type="molecule type" value="Genomic_DNA"/>
</dbReference>
<keyword evidence="4" id="KW-0862">Zinc</keyword>
<dbReference type="Gene3D" id="3.30.70.360">
    <property type="match status" value="1"/>
</dbReference>
<dbReference type="PROSITE" id="PS00758">
    <property type="entry name" value="ARGE_DAPE_CPG2_1"/>
    <property type="match status" value="1"/>
</dbReference>
<dbReference type="GO" id="GO:0046872">
    <property type="term" value="F:metal ion binding"/>
    <property type="evidence" value="ECO:0007669"/>
    <property type="project" value="UniProtKB-KW"/>
</dbReference>
<dbReference type="Pfam" id="PF01546">
    <property type="entry name" value="Peptidase_M20"/>
    <property type="match status" value="1"/>
</dbReference>
<accession>A0A418KWU3</accession>
<dbReference type="Pfam" id="PF07687">
    <property type="entry name" value="M20_dimer"/>
    <property type="match status" value="1"/>
</dbReference>
<gene>
    <name evidence="7" type="ORF">DY240_02320</name>
</gene>
<feature type="active site" description="Proton acceptor" evidence="5">
    <location>
        <position position="148"/>
    </location>
</feature>
<reference evidence="7 8" key="1">
    <citation type="submission" date="2018-09" db="EMBL/GenBank/DDBJ databases">
        <title>Isolation, diversity and antifungal activity of actinobacteria from wheat.</title>
        <authorList>
            <person name="Han C."/>
        </authorList>
    </citation>
    <scope>NUCLEOTIDE SEQUENCE [LARGE SCALE GENOMIC DNA]</scope>
    <source>
        <strain evidence="7 8">NEAU-YY265</strain>
    </source>
</reference>
<evidence type="ECO:0000256" key="3">
    <source>
        <dbReference type="ARBA" id="ARBA00022801"/>
    </source>
</evidence>
<protein>
    <submittedName>
        <fullName evidence="7">M20 family peptidase</fullName>
    </submittedName>
</protein>
<evidence type="ECO:0000313" key="8">
    <source>
        <dbReference type="Proteomes" id="UP000284057"/>
    </source>
</evidence>
<comment type="cofactor">
    <cofactor evidence="1">
        <name>Zn(2+)</name>
        <dbReference type="ChEBI" id="CHEBI:29105"/>
    </cofactor>
</comment>
<keyword evidence="3" id="KW-0378">Hydrolase</keyword>
<evidence type="ECO:0000313" key="7">
    <source>
        <dbReference type="EMBL" id="RIQ35758.1"/>
    </source>
</evidence>
<evidence type="ECO:0000256" key="4">
    <source>
        <dbReference type="ARBA" id="ARBA00022833"/>
    </source>
</evidence>
<dbReference type="InterPro" id="IPR050072">
    <property type="entry name" value="Peptidase_M20A"/>
</dbReference>
<evidence type="ECO:0000256" key="2">
    <source>
        <dbReference type="ARBA" id="ARBA00022723"/>
    </source>
</evidence>
<dbReference type="OrthoDB" id="9783294at2"/>
<dbReference type="PIRSF" id="PIRSF037238">
    <property type="entry name" value="Carboxypeptidase_G2"/>
    <property type="match status" value="1"/>
</dbReference>
<dbReference type="InterPro" id="IPR017150">
    <property type="entry name" value="Pept_M20_glutamate_carboxypep"/>
</dbReference>
<dbReference type="InterPro" id="IPR002933">
    <property type="entry name" value="Peptidase_M20"/>
</dbReference>
<dbReference type="AlphaFoldDB" id="A0A418KWU3"/>
<dbReference type="SUPFAM" id="SSF53187">
    <property type="entry name" value="Zn-dependent exopeptidases"/>
    <property type="match status" value="1"/>
</dbReference>
<dbReference type="RefSeq" id="WP_119658361.1">
    <property type="nucleotide sequence ID" value="NZ_QUAL01000020.1"/>
</dbReference>
<dbReference type="InterPro" id="IPR011650">
    <property type="entry name" value="Peptidase_M20_dimer"/>
</dbReference>
<evidence type="ECO:0000259" key="6">
    <source>
        <dbReference type="Pfam" id="PF07687"/>
    </source>
</evidence>